<name>A0A4Z1EM65_9HELO</name>
<gene>
    <name evidence="2" type="ORF">BTUL_0110g00440</name>
</gene>
<protein>
    <submittedName>
        <fullName evidence="2">Uncharacterized protein</fullName>
    </submittedName>
</protein>
<accession>A0A4Z1EM65</accession>
<dbReference type="EMBL" id="PQXH01000110">
    <property type="protein sequence ID" value="TGO11433.1"/>
    <property type="molecule type" value="Genomic_DNA"/>
</dbReference>
<organism evidence="2 3">
    <name type="scientific">Botrytis tulipae</name>
    <dbReference type="NCBI Taxonomy" id="87230"/>
    <lineage>
        <taxon>Eukaryota</taxon>
        <taxon>Fungi</taxon>
        <taxon>Dikarya</taxon>
        <taxon>Ascomycota</taxon>
        <taxon>Pezizomycotina</taxon>
        <taxon>Leotiomycetes</taxon>
        <taxon>Helotiales</taxon>
        <taxon>Sclerotiniaceae</taxon>
        <taxon>Botrytis</taxon>
    </lineage>
</organism>
<feature type="region of interest" description="Disordered" evidence="1">
    <location>
        <begin position="72"/>
        <end position="232"/>
    </location>
</feature>
<dbReference type="AlphaFoldDB" id="A0A4Z1EM65"/>
<evidence type="ECO:0000313" key="3">
    <source>
        <dbReference type="Proteomes" id="UP000297777"/>
    </source>
</evidence>
<feature type="compositionally biased region" description="Basic and acidic residues" evidence="1">
    <location>
        <begin position="72"/>
        <end position="150"/>
    </location>
</feature>
<evidence type="ECO:0000256" key="1">
    <source>
        <dbReference type="SAM" id="MobiDB-lite"/>
    </source>
</evidence>
<proteinExistence type="predicted"/>
<feature type="compositionally biased region" description="Basic and acidic residues" evidence="1">
    <location>
        <begin position="200"/>
        <end position="232"/>
    </location>
</feature>
<sequence>MSQSISPGAQPCNTCRLHIYVGPCFCNGKSGEVFVLYSRVIPCGIGANDPLREDKIHHKICKYCHGEKSRAREGDERRRKDIEREEGDRETLEMMRRIKQANKERQRELREEKETEMEKERKREEERERERKREREATDRQLRENIERERKRARSVITRSGGNERSKRGERGERINRREQVKKENASRGVKVGRGGQGGEKIDRNEGAQRNARDVRSERREKQVRWEDRDREEREAVNTALQAEIASIDRGIDYW</sequence>
<dbReference type="OrthoDB" id="10511278at2759"/>
<feature type="compositionally biased region" description="Basic and acidic residues" evidence="1">
    <location>
        <begin position="162"/>
        <end position="186"/>
    </location>
</feature>
<reference evidence="2 3" key="1">
    <citation type="submission" date="2017-12" db="EMBL/GenBank/DDBJ databases">
        <title>Comparative genomics of Botrytis spp.</title>
        <authorList>
            <person name="Valero-Jimenez C.A."/>
            <person name="Tapia P."/>
            <person name="Veloso J."/>
            <person name="Silva-Moreno E."/>
            <person name="Staats M."/>
            <person name="Valdes J.H."/>
            <person name="Van Kan J.A.L."/>
        </authorList>
    </citation>
    <scope>NUCLEOTIDE SEQUENCE [LARGE SCALE GENOMIC DNA]</scope>
    <source>
        <strain evidence="2 3">Bt9001</strain>
    </source>
</reference>
<keyword evidence="3" id="KW-1185">Reference proteome</keyword>
<comment type="caution">
    <text evidence="2">The sequence shown here is derived from an EMBL/GenBank/DDBJ whole genome shotgun (WGS) entry which is preliminary data.</text>
</comment>
<evidence type="ECO:0000313" key="2">
    <source>
        <dbReference type="EMBL" id="TGO11433.1"/>
    </source>
</evidence>
<dbReference type="Proteomes" id="UP000297777">
    <property type="component" value="Unassembled WGS sequence"/>
</dbReference>